<proteinExistence type="predicted"/>
<dbReference type="Proteomes" id="UP000828390">
    <property type="component" value="Unassembled WGS sequence"/>
</dbReference>
<evidence type="ECO:0000313" key="3">
    <source>
        <dbReference type="Proteomes" id="UP000828390"/>
    </source>
</evidence>
<feature type="compositionally biased region" description="Gly residues" evidence="1">
    <location>
        <begin position="34"/>
        <end position="48"/>
    </location>
</feature>
<comment type="caution">
    <text evidence="2">The sequence shown here is derived from an EMBL/GenBank/DDBJ whole genome shotgun (WGS) entry which is preliminary data.</text>
</comment>
<protein>
    <submittedName>
        <fullName evidence="2">Uncharacterized protein</fullName>
    </submittedName>
</protein>
<reference evidence="2" key="2">
    <citation type="submission" date="2020-11" db="EMBL/GenBank/DDBJ databases">
        <authorList>
            <person name="McCartney M.A."/>
            <person name="Auch B."/>
            <person name="Kono T."/>
            <person name="Mallez S."/>
            <person name="Becker A."/>
            <person name="Gohl D.M."/>
            <person name="Silverstein K.A.T."/>
            <person name="Koren S."/>
            <person name="Bechman K.B."/>
            <person name="Herman A."/>
            <person name="Abrahante J.E."/>
            <person name="Garbe J."/>
        </authorList>
    </citation>
    <scope>NUCLEOTIDE SEQUENCE</scope>
    <source>
        <strain evidence="2">Duluth1</strain>
        <tissue evidence="2">Whole animal</tissue>
    </source>
</reference>
<accession>A0A9D4BBV1</accession>
<organism evidence="2 3">
    <name type="scientific">Dreissena polymorpha</name>
    <name type="common">Zebra mussel</name>
    <name type="synonym">Mytilus polymorpha</name>
    <dbReference type="NCBI Taxonomy" id="45954"/>
    <lineage>
        <taxon>Eukaryota</taxon>
        <taxon>Metazoa</taxon>
        <taxon>Spiralia</taxon>
        <taxon>Lophotrochozoa</taxon>
        <taxon>Mollusca</taxon>
        <taxon>Bivalvia</taxon>
        <taxon>Autobranchia</taxon>
        <taxon>Heteroconchia</taxon>
        <taxon>Euheterodonta</taxon>
        <taxon>Imparidentia</taxon>
        <taxon>Neoheterodontei</taxon>
        <taxon>Myida</taxon>
        <taxon>Dreissenoidea</taxon>
        <taxon>Dreissenidae</taxon>
        <taxon>Dreissena</taxon>
    </lineage>
</organism>
<feature type="compositionally biased region" description="Low complexity" evidence="1">
    <location>
        <begin position="13"/>
        <end position="32"/>
    </location>
</feature>
<feature type="compositionally biased region" description="Basic and acidic residues" evidence="1">
    <location>
        <begin position="1"/>
        <end position="11"/>
    </location>
</feature>
<keyword evidence="3" id="KW-1185">Reference proteome</keyword>
<name>A0A9D4BBV1_DREPO</name>
<dbReference type="EMBL" id="JAIWYP010000124">
    <property type="protein sequence ID" value="KAH3689396.1"/>
    <property type="molecule type" value="Genomic_DNA"/>
</dbReference>
<evidence type="ECO:0000256" key="1">
    <source>
        <dbReference type="SAM" id="MobiDB-lite"/>
    </source>
</evidence>
<feature type="region of interest" description="Disordered" evidence="1">
    <location>
        <begin position="1"/>
        <end position="57"/>
    </location>
</feature>
<dbReference type="AlphaFoldDB" id="A0A9D4BBV1"/>
<reference evidence="2" key="1">
    <citation type="journal article" date="2019" name="bioRxiv">
        <title>The Genome of the Zebra Mussel, Dreissena polymorpha: A Resource for Invasive Species Research.</title>
        <authorList>
            <person name="McCartney M.A."/>
            <person name="Auch B."/>
            <person name="Kono T."/>
            <person name="Mallez S."/>
            <person name="Zhang Y."/>
            <person name="Obille A."/>
            <person name="Becker A."/>
            <person name="Abrahante J.E."/>
            <person name="Garbe J."/>
            <person name="Badalamenti J.P."/>
            <person name="Herman A."/>
            <person name="Mangelson H."/>
            <person name="Liachko I."/>
            <person name="Sullivan S."/>
            <person name="Sone E.D."/>
            <person name="Koren S."/>
            <person name="Silverstein K.A.T."/>
            <person name="Beckman K.B."/>
            <person name="Gohl D.M."/>
        </authorList>
    </citation>
    <scope>NUCLEOTIDE SEQUENCE</scope>
    <source>
        <strain evidence="2">Duluth1</strain>
        <tissue evidence="2">Whole animal</tissue>
    </source>
</reference>
<sequence length="101" mass="10146">MVVRKGRDGGRAGRVAGRAVGQAGVGGASAVRQDGGGGRNCGRAGDSGGLEDPGRSVGGLRAGGGWVWRAVGRGGARQAAGSRQAGRQTNSFKYIKIHMAW</sequence>
<evidence type="ECO:0000313" key="2">
    <source>
        <dbReference type="EMBL" id="KAH3689396.1"/>
    </source>
</evidence>
<gene>
    <name evidence="2" type="ORF">DPMN_191737</name>
</gene>